<reference evidence="2" key="1">
    <citation type="submission" date="2018-01" db="EMBL/GenBank/DDBJ databases">
        <authorList>
            <person name="Mao J.F."/>
        </authorList>
    </citation>
    <scope>NUCLEOTIDE SEQUENCE</scope>
    <source>
        <strain evidence="2">Huo1</strain>
        <tissue evidence="2">Leaf</tissue>
    </source>
</reference>
<reference evidence="2" key="2">
    <citation type="submission" date="2020-08" db="EMBL/GenBank/DDBJ databases">
        <title>Plant Genome Project.</title>
        <authorList>
            <person name="Zhang R.-G."/>
        </authorList>
    </citation>
    <scope>NUCLEOTIDE SEQUENCE</scope>
    <source>
        <strain evidence="2">Huo1</strain>
        <tissue evidence="2">Leaf</tissue>
    </source>
</reference>
<comment type="caution">
    <text evidence="2">The sequence shown here is derived from an EMBL/GenBank/DDBJ whole genome shotgun (WGS) entry which is preliminary data.</text>
</comment>
<accession>A0A8X8VUB9</accession>
<evidence type="ECO:0000256" key="1">
    <source>
        <dbReference type="SAM" id="MobiDB-lite"/>
    </source>
</evidence>
<organism evidence="2">
    <name type="scientific">Salvia splendens</name>
    <name type="common">Scarlet sage</name>
    <dbReference type="NCBI Taxonomy" id="180675"/>
    <lineage>
        <taxon>Eukaryota</taxon>
        <taxon>Viridiplantae</taxon>
        <taxon>Streptophyta</taxon>
        <taxon>Embryophyta</taxon>
        <taxon>Tracheophyta</taxon>
        <taxon>Spermatophyta</taxon>
        <taxon>Magnoliopsida</taxon>
        <taxon>eudicotyledons</taxon>
        <taxon>Gunneridae</taxon>
        <taxon>Pentapetalae</taxon>
        <taxon>asterids</taxon>
        <taxon>lamiids</taxon>
        <taxon>Lamiales</taxon>
        <taxon>Lamiaceae</taxon>
        <taxon>Nepetoideae</taxon>
        <taxon>Mentheae</taxon>
        <taxon>Salviinae</taxon>
        <taxon>Salvia</taxon>
        <taxon>Salvia subgen. Calosphace</taxon>
        <taxon>core Calosphace</taxon>
    </lineage>
</organism>
<evidence type="ECO:0000313" key="2">
    <source>
        <dbReference type="EMBL" id="KAG6382534.1"/>
    </source>
</evidence>
<evidence type="ECO:0000313" key="3">
    <source>
        <dbReference type="Proteomes" id="UP000298416"/>
    </source>
</evidence>
<sequence>MKHLVEDYFPNKGTMSECTTVVLQLMYIDTLDQFDSTYTTLTQRTNSVSRIRSTCVCKGLWFRIEAGLRSLDEDEKEEHDNDIYGSGEDSAKCVSP</sequence>
<feature type="region of interest" description="Disordered" evidence="1">
    <location>
        <begin position="73"/>
        <end position="96"/>
    </location>
</feature>
<dbReference type="AlphaFoldDB" id="A0A8X8VUB9"/>
<name>A0A8X8VUB9_SALSN</name>
<dbReference type="EMBL" id="PNBA02001036">
    <property type="protein sequence ID" value="KAG6382534.1"/>
    <property type="molecule type" value="Genomic_DNA"/>
</dbReference>
<gene>
    <name evidence="2" type="ORF">SASPL_157796</name>
</gene>
<protein>
    <submittedName>
        <fullName evidence="2">Uncharacterized protein</fullName>
    </submittedName>
</protein>
<keyword evidence="3" id="KW-1185">Reference proteome</keyword>
<proteinExistence type="predicted"/>
<dbReference type="Proteomes" id="UP000298416">
    <property type="component" value="Unassembled WGS sequence"/>
</dbReference>